<evidence type="ECO:0000256" key="3">
    <source>
        <dbReference type="ARBA" id="ARBA00022806"/>
    </source>
</evidence>
<dbReference type="SMART" id="SM00490">
    <property type="entry name" value="HELICc"/>
    <property type="match status" value="1"/>
</dbReference>
<accession>A0A4Y6RJH2</accession>
<sequence>MYDPITSRLIRSSPPLQGLDRDRLPEEMAKVFAEISAARLRIREGLDVETDALRGVINRMRRLALTNEALVASTPNRLDRASAAFVAGSAHVLSFNANSILGDAPNRSYLGAQSISTDLAAILLFLIAEATPDAAELATKIQAEDGQNPIVLSLIGAVQGIAKGELEQLCQQTIPTLDLGNYDSMADAAIQALYLEILKGVIRLAQELLHIQDLQSENAQEIFFRVKGLASAAPDDQEWLTKEIGAFSGPHHLASLLIALSLDLPGITIHGIPPPTGVSPEKWRESIRRIAIGRPYLWRNHREAIDKGYLNPGVSAAVGFPTGAGKSTLSELKINSTLLMGKKVVFLAPTNALVGQVTAALKRVFPSEHVTQENLLDISFNDISTNTPEVVVMTPEACLAQISVNPSGFEDVGMLVFDECHLLHNDANAFGRRALDSMLCILGFASLAPSADFLLLSAMMKNTGEIASWLQSFTGRPCLELSLAWKPTRQLRGSVVYRQVELEELSKGLVISSKVGKTIAPSTKDKEALICQPLGLFGLQQTWATRKKVDYALLPLLSENINLGANKYWKITPNSGEVSSRIANEAAKSGLKTLVFFQTIKNAASAVAKLKKLGGRTSVRLNEKENKLLKISELEMGGADHLYIDIKNGRLNNQCVVHHGLLLTEERHLCESIYARPDGAAVMVATSTVAQGMNFPSELVIIAEDSRFDENLDRRKVLEAQDLLNAAGRAGRAGSKSNGIVLVVPGKVVGVDFNKGIIGSHWNSLQEIFAQSDQCLVIDDPITAILDRVHANTATANEVERYVISRLGNSVAGKDVSEKISKIISRSLGAYRAIKQGDKNWISERINAAIKFYENHNNNDEFDNDELQIASTLGIPVSVVSALSKEVTPELILKLDSVEKWCSWMFAWISRNAGFFKMIIRDDTLEDLFGGVFVKISNDDEKATYALPYLKKLTKLWMAGASLSKLELAMGTDVDNLKVCIKARRFVLRVIPELAYFFGIPLLVHQHKVKDTEIPVEFPAALAQFGRCVKEGFDSYEKFALSQLRQNINLSRMQVHDLFGKIAPYLDEPAKSESWKSAFNRVRGARDSYEDDDM</sequence>
<protein>
    <submittedName>
        <fullName evidence="7">DEAD/DEAH box helicase</fullName>
    </submittedName>
</protein>
<keyword evidence="2" id="KW-0378">Hydrolase</keyword>
<dbReference type="OrthoDB" id="9815222at2"/>
<evidence type="ECO:0000313" key="7">
    <source>
        <dbReference type="EMBL" id="QDG73093.1"/>
    </source>
</evidence>
<dbReference type="KEGG" id="jas:FJQ89_23735"/>
<keyword evidence="8" id="KW-1185">Reference proteome</keyword>
<name>A0A4Y6RJH2_9BURK</name>
<dbReference type="Proteomes" id="UP000316665">
    <property type="component" value="Chromosome"/>
</dbReference>
<dbReference type="SUPFAM" id="SSF52540">
    <property type="entry name" value="P-loop containing nucleoside triphosphate hydrolases"/>
    <property type="match status" value="1"/>
</dbReference>
<dbReference type="EMBL" id="CP041185">
    <property type="protein sequence ID" value="QDG73093.1"/>
    <property type="molecule type" value="Genomic_DNA"/>
</dbReference>
<dbReference type="SMART" id="SM00487">
    <property type="entry name" value="DEXDc"/>
    <property type="match status" value="1"/>
</dbReference>
<proteinExistence type="predicted"/>
<dbReference type="Pfam" id="PF00270">
    <property type="entry name" value="DEAD"/>
    <property type="match status" value="1"/>
</dbReference>
<dbReference type="GO" id="GO:0003676">
    <property type="term" value="F:nucleic acid binding"/>
    <property type="evidence" value="ECO:0007669"/>
    <property type="project" value="InterPro"/>
</dbReference>
<dbReference type="PANTHER" id="PTHR47961:SF6">
    <property type="entry name" value="DNA-DIRECTED DNA POLYMERASE"/>
    <property type="match status" value="1"/>
</dbReference>
<dbReference type="AlphaFoldDB" id="A0A4Y6RJH2"/>
<dbReference type="PANTHER" id="PTHR47961">
    <property type="entry name" value="DNA POLYMERASE THETA, PUTATIVE (AFU_ORTHOLOGUE AFUA_1G05260)-RELATED"/>
    <property type="match status" value="1"/>
</dbReference>
<dbReference type="InterPro" id="IPR001650">
    <property type="entry name" value="Helicase_C-like"/>
</dbReference>
<dbReference type="InterPro" id="IPR027417">
    <property type="entry name" value="P-loop_NTPase"/>
</dbReference>
<gene>
    <name evidence="7" type="ORF">FJQ89_23735</name>
</gene>
<evidence type="ECO:0000256" key="1">
    <source>
        <dbReference type="ARBA" id="ARBA00022741"/>
    </source>
</evidence>
<dbReference type="InterPro" id="IPR011545">
    <property type="entry name" value="DEAD/DEAH_box_helicase_dom"/>
</dbReference>
<dbReference type="RefSeq" id="WP_141171943.1">
    <property type="nucleotide sequence ID" value="NZ_CP041185.1"/>
</dbReference>
<keyword evidence="4" id="KW-0067">ATP-binding</keyword>
<feature type="domain" description="Helicase C-terminal" evidence="6">
    <location>
        <begin position="581"/>
        <end position="777"/>
    </location>
</feature>
<evidence type="ECO:0000259" key="5">
    <source>
        <dbReference type="PROSITE" id="PS51192"/>
    </source>
</evidence>
<dbReference type="GO" id="GO:0016787">
    <property type="term" value="F:hydrolase activity"/>
    <property type="evidence" value="ECO:0007669"/>
    <property type="project" value="UniProtKB-KW"/>
</dbReference>
<dbReference type="Gene3D" id="3.40.50.300">
    <property type="entry name" value="P-loop containing nucleotide triphosphate hydrolases"/>
    <property type="match status" value="2"/>
</dbReference>
<dbReference type="PROSITE" id="PS51194">
    <property type="entry name" value="HELICASE_CTER"/>
    <property type="match status" value="1"/>
</dbReference>
<keyword evidence="3 7" id="KW-0347">Helicase</keyword>
<feature type="domain" description="Helicase ATP-binding" evidence="5">
    <location>
        <begin position="307"/>
        <end position="478"/>
    </location>
</feature>
<dbReference type="InterPro" id="IPR050474">
    <property type="entry name" value="Hel308_SKI2-like"/>
</dbReference>
<evidence type="ECO:0000313" key="8">
    <source>
        <dbReference type="Proteomes" id="UP000316665"/>
    </source>
</evidence>
<dbReference type="GO" id="GO:0005524">
    <property type="term" value="F:ATP binding"/>
    <property type="evidence" value="ECO:0007669"/>
    <property type="project" value="UniProtKB-KW"/>
</dbReference>
<dbReference type="InterPro" id="IPR014001">
    <property type="entry name" value="Helicase_ATP-bd"/>
</dbReference>
<evidence type="ECO:0000256" key="2">
    <source>
        <dbReference type="ARBA" id="ARBA00022801"/>
    </source>
</evidence>
<reference evidence="7 8" key="1">
    <citation type="submission" date="2019-06" db="EMBL/GenBank/DDBJ databases">
        <title>Complete genome sequence of Janthinobacterium sp. SNU WT3 isolated from diseased rainbow trout.</title>
        <authorList>
            <person name="Oh W.T."/>
            <person name="Park S.C."/>
        </authorList>
    </citation>
    <scope>NUCLEOTIDE SEQUENCE [LARGE SCALE GENOMIC DNA]</scope>
    <source>
        <strain evidence="7 8">SNU WT3</strain>
    </source>
</reference>
<evidence type="ECO:0000256" key="4">
    <source>
        <dbReference type="ARBA" id="ARBA00022840"/>
    </source>
</evidence>
<keyword evidence="1" id="KW-0547">Nucleotide-binding</keyword>
<evidence type="ECO:0000259" key="6">
    <source>
        <dbReference type="PROSITE" id="PS51194"/>
    </source>
</evidence>
<dbReference type="GO" id="GO:0004386">
    <property type="term" value="F:helicase activity"/>
    <property type="evidence" value="ECO:0007669"/>
    <property type="project" value="UniProtKB-KW"/>
</dbReference>
<dbReference type="PROSITE" id="PS51192">
    <property type="entry name" value="HELICASE_ATP_BIND_1"/>
    <property type="match status" value="1"/>
</dbReference>
<organism evidence="7 8">
    <name type="scientific">Janthinobacterium tructae</name>
    <dbReference type="NCBI Taxonomy" id="2590869"/>
    <lineage>
        <taxon>Bacteria</taxon>
        <taxon>Pseudomonadati</taxon>
        <taxon>Pseudomonadota</taxon>
        <taxon>Betaproteobacteria</taxon>
        <taxon>Burkholderiales</taxon>
        <taxon>Oxalobacteraceae</taxon>
        <taxon>Janthinobacterium</taxon>
    </lineage>
</organism>